<feature type="region of interest" description="Disordered" evidence="1">
    <location>
        <begin position="172"/>
        <end position="191"/>
    </location>
</feature>
<reference evidence="2 3" key="1">
    <citation type="submission" date="2019-04" db="EMBL/GenBank/DDBJ databases">
        <title>Microbes associate with the intestines of laboratory mice.</title>
        <authorList>
            <person name="Navarre W."/>
            <person name="Wong E."/>
            <person name="Huang K."/>
            <person name="Tropini C."/>
            <person name="Ng K."/>
            <person name="Yu B."/>
        </authorList>
    </citation>
    <scope>NUCLEOTIDE SEQUENCE [LARGE SCALE GENOMIC DNA]</scope>
    <source>
        <strain evidence="2 3">NM07_P-09</strain>
    </source>
</reference>
<dbReference type="RefSeq" id="WP_136012590.1">
    <property type="nucleotide sequence ID" value="NZ_SRYE01000003.1"/>
</dbReference>
<organism evidence="2 3">
    <name type="scientific">Muricaecibacterium torontonense</name>
    <dbReference type="NCBI Taxonomy" id="3032871"/>
    <lineage>
        <taxon>Bacteria</taxon>
        <taxon>Bacillati</taxon>
        <taxon>Actinomycetota</taxon>
        <taxon>Coriobacteriia</taxon>
        <taxon>Coriobacteriales</taxon>
        <taxon>Atopobiaceae</taxon>
        <taxon>Muricaecibacterium</taxon>
    </lineage>
</organism>
<proteinExistence type="predicted"/>
<name>A0A4S2F4G1_9ACTN</name>
<dbReference type="Proteomes" id="UP000310263">
    <property type="component" value="Unassembled WGS sequence"/>
</dbReference>
<dbReference type="AlphaFoldDB" id="A0A4S2F4G1"/>
<feature type="compositionally biased region" description="Basic and acidic residues" evidence="1">
    <location>
        <begin position="182"/>
        <end position="191"/>
    </location>
</feature>
<keyword evidence="3" id="KW-1185">Reference proteome</keyword>
<accession>A0A4S2F4G1</accession>
<feature type="compositionally biased region" description="Acidic residues" evidence="1">
    <location>
        <begin position="172"/>
        <end position="181"/>
    </location>
</feature>
<dbReference type="OrthoDB" id="9553961at2"/>
<evidence type="ECO:0000313" key="2">
    <source>
        <dbReference type="EMBL" id="TGY62111.1"/>
    </source>
</evidence>
<protein>
    <submittedName>
        <fullName evidence="2">Uncharacterized protein</fullName>
    </submittedName>
</protein>
<feature type="region of interest" description="Disordered" evidence="1">
    <location>
        <begin position="67"/>
        <end position="101"/>
    </location>
</feature>
<sequence>MGLFNARAAAKEVAAQIEQPDMSAAELEQMVYATYQEKLDLAKQLDTAKARIESLEETLQEKTTKLRAAEEFARQSESERKSTASKIEPLEQSKKQLQANLKQEKARAATLEVRIEELENASRGRMAAYRRELIEEMQRQAVCASGGWSKARVLGFLGGFLPETEEVTSYDGSFIEEYDSEPEPRRSAKKA</sequence>
<evidence type="ECO:0000313" key="3">
    <source>
        <dbReference type="Proteomes" id="UP000310263"/>
    </source>
</evidence>
<comment type="caution">
    <text evidence="2">The sequence shown here is derived from an EMBL/GenBank/DDBJ whole genome shotgun (WGS) entry which is preliminary data.</text>
</comment>
<dbReference type="EMBL" id="SRYE01000003">
    <property type="protein sequence ID" value="TGY62111.1"/>
    <property type="molecule type" value="Genomic_DNA"/>
</dbReference>
<feature type="compositionally biased region" description="Basic and acidic residues" evidence="1">
    <location>
        <begin position="67"/>
        <end position="94"/>
    </location>
</feature>
<gene>
    <name evidence="2" type="ORF">E5334_05440</name>
</gene>
<evidence type="ECO:0000256" key="1">
    <source>
        <dbReference type="SAM" id="MobiDB-lite"/>
    </source>
</evidence>